<dbReference type="EMBL" id="CP002043">
    <property type="protein sequence ID" value="ADH65315.1"/>
    <property type="molecule type" value="Genomic_DNA"/>
</dbReference>
<organism evidence="2 3">
    <name type="scientific">Allomeiothermus silvanus (strain ATCC 700542 / DSM 9946 / NBRC 106475 / NCIMB 13440 / VI-R2)</name>
    <name type="common">Thermus silvanus</name>
    <dbReference type="NCBI Taxonomy" id="526227"/>
    <lineage>
        <taxon>Bacteria</taxon>
        <taxon>Thermotogati</taxon>
        <taxon>Deinococcota</taxon>
        <taxon>Deinococci</taxon>
        <taxon>Thermales</taxon>
        <taxon>Thermaceae</taxon>
        <taxon>Allomeiothermus</taxon>
    </lineage>
</organism>
<dbReference type="KEGG" id="msv:Mesil_3513"/>
<evidence type="ECO:0000313" key="3">
    <source>
        <dbReference type="Proteomes" id="UP000001916"/>
    </source>
</evidence>
<name>D7BJF9_ALLS1</name>
<geneLocation type="plasmid" evidence="2 3">
    <name>pMESIL01</name>
</geneLocation>
<evidence type="ECO:0000313" key="2">
    <source>
        <dbReference type="EMBL" id="ADH65315.1"/>
    </source>
</evidence>
<gene>
    <name evidence="2" type="ORF">Mesil_3513</name>
</gene>
<reference evidence="2 3" key="1">
    <citation type="journal article" date="2010" name="Stand. Genomic Sci.">
        <title>Complete genome sequence of Meiothermus silvanus type strain (VI-R2).</title>
        <authorList>
            <person name="Sikorski J."/>
            <person name="Tindall B.J."/>
            <person name="Lowry S."/>
            <person name="Lucas S."/>
            <person name="Nolan M."/>
            <person name="Copeland A."/>
            <person name="Glavina Del Rio T."/>
            <person name="Tice H."/>
            <person name="Cheng J.F."/>
            <person name="Han C."/>
            <person name="Pitluck S."/>
            <person name="Liolios K."/>
            <person name="Ivanova N."/>
            <person name="Mavromatis K."/>
            <person name="Mikhailova N."/>
            <person name="Pati A."/>
            <person name="Goodwin L."/>
            <person name="Chen A."/>
            <person name="Palaniappan K."/>
            <person name="Land M."/>
            <person name="Hauser L."/>
            <person name="Chang Y.J."/>
            <person name="Jeffries C.D."/>
            <person name="Rohde M."/>
            <person name="Goker M."/>
            <person name="Woyke T."/>
            <person name="Bristow J."/>
            <person name="Eisen J.A."/>
            <person name="Markowitz V."/>
            <person name="Hugenholtz P."/>
            <person name="Kyrpides N.C."/>
            <person name="Klenk H.P."/>
            <person name="Lapidus A."/>
        </authorList>
    </citation>
    <scope>NUCLEOTIDE SEQUENCE [LARGE SCALE GENOMIC DNA]</scope>
    <source>
        <strain evidence="3">ATCC 700542 / DSM 9946 / VI-R2</strain>
        <plasmid evidence="3">Plasmid pMESIL01</plasmid>
    </source>
</reference>
<dbReference type="RefSeq" id="WP_013159793.1">
    <property type="nucleotide sequence ID" value="NC_014213.1"/>
</dbReference>
<keyword evidence="3" id="KW-1185">Reference proteome</keyword>
<dbReference type="CDD" id="cd21141">
    <property type="entry name" value="Cas6_III-like"/>
    <property type="match status" value="1"/>
</dbReference>
<feature type="domain" description="CRISPR-associated protein Cas6 C-terminal" evidence="1">
    <location>
        <begin position="140"/>
        <end position="263"/>
    </location>
</feature>
<dbReference type="Proteomes" id="UP000001916">
    <property type="component" value="Plasmid pMESIL01"/>
</dbReference>
<dbReference type="Gene3D" id="3.30.70.1900">
    <property type="match status" value="1"/>
</dbReference>
<dbReference type="OrthoDB" id="31297at2"/>
<keyword evidence="2" id="KW-0614">Plasmid</keyword>
<evidence type="ECO:0000259" key="1">
    <source>
        <dbReference type="Pfam" id="PF10040"/>
    </source>
</evidence>
<dbReference type="eggNOG" id="COG5551">
    <property type="taxonomic scope" value="Bacteria"/>
</dbReference>
<proteinExistence type="predicted"/>
<accession>D7BJF9</accession>
<dbReference type="InterPro" id="IPR019267">
    <property type="entry name" value="CRISPR-assoc_Cas6_C"/>
</dbReference>
<dbReference type="Pfam" id="PF10040">
    <property type="entry name" value="CRISPR_Cas6"/>
    <property type="match status" value="1"/>
</dbReference>
<dbReference type="Gene3D" id="3.30.70.1890">
    <property type="match status" value="1"/>
</dbReference>
<dbReference type="InterPro" id="IPR045747">
    <property type="entry name" value="CRISPR-assoc_prot_Cas6_N_sf"/>
</dbReference>
<sequence length="268" mass="29186">MPYAFLLHLTSSDPRPPRYPGLYAHGLFFALLGKLDPGLAAAVHAAPRKPFTLAVLEPTPRARRGGEASGEVVLRVTTLDDDLFAPLLGVLLREGVAGLALGDHPYRLARVVATPQGSPLAGRHTWEELATAPPTRGLRLRFRTPTVFATSKPGRRTRHTPLPDPFLIAKSLLTSWQYHSPLRLSDTEAAALLTLFELDLELIRFADLRFERAQAAKGFFPGFTGAVEVHCHSDSLEVQRTLGILQAYAFYAGVGAKTAYGLGLTVPY</sequence>
<dbReference type="AlphaFoldDB" id="D7BJF9"/>
<dbReference type="HOGENOM" id="CLU_063836_1_0_0"/>
<protein>
    <recommendedName>
        <fullName evidence="1">CRISPR-associated protein Cas6 C-terminal domain-containing protein</fullName>
    </recommendedName>
</protein>